<feature type="domain" description="HAMP" evidence="9">
    <location>
        <begin position="253"/>
        <end position="306"/>
    </location>
</feature>
<feature type="transmembrane region" description="Helical" evidence="7">
    <location>
        <begin position="52"/>
        <end position="72"/>
    </location>
</feature>
<dbReference type="InterPro" id="IPR004089">
    <property type="entry name" value="MCPsignal_dom"/>
</dbReference>
<dbReference type="SUPFAM" id="SSF58104">
    <property type="entry name" value="Methyl-accepting chemotaxis protein (MCP) signaling domain"/>
    <property type="match status" value="1"/>
</dbReference>
<dbReference type="CDD" id="cd11386">
    <property type="entry name" value="MCP_signal"/>
    <property type="match status" value="1"/>
</dbReference>
<dbReference type="PROSITE" id="PS50111">
    <property type="entry name" value="CHEMOTAXIS_TRANSDUC_2"/>
    <property type="match status" value="1"/>
</dbReference>
<feature type="compositionally biased region" description="Basic and acidic residues" evidence="6">
    <location>
        <begin position="312"/>
        <end position="330"/>
    </location>
</feature>
<protein>
    <submittedName>
        <fullName evidence="10">Chemoreceptor methyl-accepting chemotaxis transmembrane protein</fullName>
    </submittedName>
</protein>
<dbReference type="PROSITE" id="PS50885">
    <property type="entry name" value="HAMP"/>
    <property type="match status" value="2"/>
</dbReference>
<feature type="region of interest" description="Disordered" evidence="6">
    <location>
        <begin position="668"/>
        <end position="690"/>
    </location>
</feature>
<dbReference type="GO" id="GO:0007165">
    <property type="term" value="P:signal transduction"/>
    <property type="evidence" value="ECO:0007669"/>
    <property type="project" value="UniProtKB-KW"/>
</dbReference>
<feature type="domain" description="HAMP" evidence="9">
    <location>
        <begin position="334"/>
        <end position="386"/>
    </location>
</feature>
<evidence type="ECO:0000256" key="5">
    <source>
        <dbReference type="SAM" id="Coils"/>
    </source>
</evidence>
<reference evidence="11" key="1">
    <citation type="journal article" date="2014" name="BMC Genomics">
        <title>Genome sequencing of two Neorhizobium galegae strains reveals a noeT gene responsible for the unusual acetylation of the nodulation factors.</title>
        <authorList>
            <person name="Osterman J."/>
            <person name="Marsh J."/>
            <person name="Laine P.K."/>
            <person name="Zeng Z."/>
            <person name="Alatalo E."/>
            <person name="Sullivan J.T."/>
            <person name="Young J.P."/>
            <person name="Thomas-Oates J."/>
            <person name="Paulin L."/>
            <person name="Lindstrom K."/>
        </authorList>
    </citation>
    <scope>NUCLEOTIDE SEQUENCE [LARGE SCALE GENOMIC DNA]</scope>
    <source>
        <strain evidence="11">HAMBI 1141</strain>
    </source>
</reference>
<feature type="region of interest" description="Disordered" evidence="6">
    <location>
        <begin position="310"/>
        <end position="330"/>
    </location>
</feature>
<evidence type="ECO:0000256" key="3">
    <source>
        <dbReference type="ARBA" id="ARBA00029447"/>
    </source>
</evidence>
<feature type="domain" description="Methyl-accepting transducer" evidence="8">
    <location>
        <begin position="391"/>
        <end position="620"/>
    </location>
</feature>
<dbReference type="Gene3D" id="6.10.340.10">
    <property type="match status" value="1"/>
</dbReference>
<dbReference type="Gene3D" id="1.10.287.950">
    <property type="entry name" value="Methyl-accepting chemotaxis protein"/>
    <property type="match status" value="1"/>
</dbReference>
<dbReference type="KEGG" id="ngl:RG1141_CH20790"/>
<proteinExistence type="inferred from homology"/>
<gene>
    <name evidence="10" type="ORF">RG1141_CH20790</name>
</gene>
<dbReference type="PATRIC" id="fig|1028801.3.peg.2110"/>
<keyword evidence="7" id="KW-1133">Transmembrane helix</keyword>
<dbReference type="Pfam" id="PF00672">
    <property type="entry name" value="HAMP"/>
    <property type="match status" value="2"/>
</dbReference>
<dbReference type="FunFam" id="1.10.287.950:FF:000001">
    <property type="entry name" value="Methyl-accepting chemotaxis sensory transducer"/>
    <property type="match status" value="1"/>
</dbReference>
<dbReference type="PANTHER" id="PTHR43531:SF11">
    <property type="entry name" value="METHYL-ACCEPTING CHEMOTAXIS PROTEIN 3"/>
    <property type="match status" value="1"/>
</dbReference>
<dbReference type="SUPFAM" id="SSF158472">
    <property type="entry name" value="HAMP domain-like"/>
    <property type="match status" value="1"/>
</dbReference>
<dbReference type="SMART" id="SM00304">
    <property type="entry name" value="HAMP"/>
    <property type="match status" value="2"/>
</dbReference>
<keyword evidence="4" id="KW-0807">Transducer</keyword>
<evidence type="ECO:0000313" key="10">
    <source>
        <dbReference type="EMBL" id="CDN54418.1"/>
    </source>
</evidence>
<keyword evidence="10" id="KW-0675">Receptor</keyword>
<name>A0A068T7L0_NEOGA</name>
<dbReference type="InterPro" id="IPR003660">
    <property type="entry name" value="HAMP_dom"/>
</dbReference>
<evidence type="ECO:0000313" key="11">
    <source>
        <dbReference type="Proteomes" id="UP000028186"/>
    </source>
</evidence>
<keyword evidence="2" id="KW-0145">Chemotaxis</keyword>
<evidence type="ECO:0000256" key="7">
    <source>
        <dbReference type="SAM" id="Phobius"/>
    </source>
</evidence>
<dbReference type="PANTHER" id="PTHR43531">
    <property type="entry name" value="PROTEIN ICFG"/>
    <property type="match status" value="1"/>
</dbReference>
<sequence>MSTAKRHDVADTGSPSVSISICSLSDLIRRGRNFNSMTAKPLRKTLSVNHRLWTLAGSAFVGIGAMLLVGWYEGRQLDEALQRATDIQEQVDAVDGMRIANLELVLAAMDTIVDRDDKRVEPSRLKAMADSSDKLKSSAGNLKKLAAEIGNPGLVSNFETDLAALSTAIQVDLRKMVETGAPKEAYDKIDDAIDGAGERVGVMLDTAAVAGEKLVRNRVQEANTLSSTSLYVQLGCGLIALVAMAILQSIHGGAIRRGIDGVRSSMQRIIGGDYNTPVPGIDLGDEIGEMARATDVFRLAAVERQTLELNLEDERRQNETRRQTSESEQKAEAEALHFAVDSLASALNRLSEGDLAAALERPFRGDLERLRTDFNRVVERLRHIMTEVANSSSSIGANANQMRSAADDLAKRTEKQAASLEETSAALEEITSTVRNATSRAEEATQMVSHAKDYTEQSTSVVRDATAAMGRIEDATAEIGKIINVVDEIAFQTNLLALNAGVEAARAGEAGKGFAVVAQEVRELAGRAAGAAKDIKALVTRSNHEVKTGVDLVKATGEALTRIGDDVLKINDHVHAIFTSAREQSTGLTEINIAIGQMDQATQQNAAMVEQSTAASHSLASDAENLNQLISHFQIRGGNGPRAVEAASASTPPKPSPALNLMNKLAGAFSNSPTSAKPKAVGSSDKWEEF</sequence>
<dbReference type="HOGENOM" id="CLU_000445_107_20_5"/>
<evidence type="ECO:0000259" key="8">
    <source>
        <dbReference type="PROSITE" id="PS50111"/>
    </source>
</evidence>
<dbReference type="eggNOG" id="COG0840">
    <property type="taxonomic scope" value="Bacteria"/>
</dbReference>
<keyword evidence="7" id="KW-0472">Membrane</keyword>
<keyword evidence="5" id="KW-0175">Coiled coil</keyword>
<dbReference type="AlphaFoldDB" id="A0A068T7L0"/>
<evidence type="ECO:0000259" key="9">
    <source>
        <dbReference type="PROSITE" id="PS50885"/>
    </source>
</evidence>
<evidence type="ECO:0000256" key="2">
    <source>
        <dbReference type="ARBA" id="ARBA00022500"/>
    </source>
</evidence>
<keyword evidence="7 10" id="KW-0812">Transmembrane</keyword>
<feature type="coiled-coil region" evidence="5">
    <location>
        <begin position="403"/>
        <end position="447"/>
    </location>
</feature>
<evidence type="ECO:0000256" key="4">
    <source>
        <dbReference type="PROSITE-ProRule" id="PRU00284"/>
    </source>
</evidence>
<comment type="subcellular location">
    <subcellularLocation>
        <location evidence="1">Membrane</location>
    </subcellularLocation>
</comment>
<dbReference type="GO" id="GO:0016020">
    <property type="term" value="C:membrane"/>
    <property type="evidence" value="ECO:0007669"/>
    <property type="project" value="UniProtKB-SubCell"/>
</dbReference>
<dbReference type="InterPro" id="IPR051310">
    <property type="entry name" value="MCP_chemotaxis"/>
</dbReference>
<dbReference type="SMART" id="SM00283">
    <property type="entry name" value="MA"/>
    <property type="match status" value="1"/>
</dbReference>
<dbReference type="Proteomes" id="UP000028186">
    <property type="component" value="Chromosome I"/>
</dbReference>
<dbReference type="GO" id="GO:0006935">
    <property type="term" value="P:chemotaxis"/>
    <property type="evidence" value="ECO:0007669"/>
    <property type="project" value="UniProtKB-KW"/>
</dbReference>
<comment type="similarity">
    <text evidence="3">Belongs to the methyl-accepting chemotaxis (MCP) protein family.</text>
</comment>
<dbReference type="EMBL" id="HG938355">
    <property type="protein sequence ID" value="CDN54418.1"/>
    <property type="molecule type" value="Genomic_DNA"/>
</dbReference>
<organism evidence="10 11">
    <name type="scientific">Neorhizobium galegae bv. officinalis bv. officinalis str. HAMBI 1141</name>
    <dbReference type="NCBI Taxonomy" id="1028801"/>
    <lineage>
        <taxon>Bacteria</taxon>
        <taxon>Pseudomonadati</taxon>
        <taxon>Pseudomonadota</taxon>
        <taxon>Alphaproteobacteria</taxon>
        <taxon>Hyphomicrobiales</taxon>
        <taxon>Rhizobiaceae</taxon>
        <taxon>Rhizobium/Agrobacterium group</taxon>
        <taxon>Neorhizobium</taxon>
    </lineage>
</organism>
<dbReference type="CDD" id="cd06225">
    <property type="entry name" value="HAMP"/>
    <property type="match status" value="1"/>
</dbReference>
<evidence type="ECO:0000256" key="1">
    <source>
        <dbReference type="ARBA" id="ARBA00004370"/>
    </source>
</evidence>
<dbReference type="Pfam" id="PF00015">
    <property type="entry name" value="MCPsignal"/>
    <property type="match status" value="1"/>
</dbReference>
<accession>A0A068T7L0</accession>
<evidence type="ECO:0000256" key="6">
    <source>
        <dbReference type="SAM" id="MobiDB-lite"/>
    </source>
</evidence>